<organism evidence="2 3">
    <name type="scientific">Pseudomonas putida</name>
    <name type="common">Arthrobacter siderocapsulatus</name>
    <dbReference type="NCBI Taxonomy" id="303"/>
    <lineage>
        <taxon>Bacteria</taxon>
        <taxon>Pseudomonadati</taxon>
        <taxon>Pseudomonadota</taxon>
        <taxon>Gammaproteobacteria</taxon>
        <taxon>Pseudomonadales</taxon>
        <taxon>Pseudomonadaceae</taxon>
        <taxon>Pseudomonas</taxon>
    </lineage>
</organism>
<name>A0A0P7CBA4_PSEPU</name>
<comment type="caution">
    <text evidence="2">The sequence shown here is derived from an EMBL/GenBank/DDBJ whole genome shotgun (WGS) entry which is preliminary data.</text>
</comment>
<dbReference type="Proteomes" id="UP000050437">
    <property type="component" value="Unassembled WGS sequence"/>
</dbReference>
<dbReference type="AlphaFoldDB" id="A0A0P7CBA4"/>
<gene>
    <name evidence="2" type="ORF">HB13667_28650</name>
</gene>
<protein>
    <submittedName>
        <fullName evidence="2">Uncharacterized protein</fullName>
    </submittedName>
</protein>
<dbReference type="RefSeq" id="WP_054573855.1">
    <property type="nucleotide sequence ID" value="NZ_LKKS01000143.1"/>
</dbReference>
<feature type="coiled-coil region" evidence="1">
    <location>
        <begin position="32"/>
        <end position="59"/>
    </location>
</feature>
<reference evidence="2 3" key="1">
    <citation type="submission" date="2015-10" db="EMBL/GenBank/DDBJ databases">
        <title>Pseudomonas putida clinical strains.</title>
        <authorList>
            <person name="Molina L."/>
            <person name="Udaondo Z."/>
        </authorList>
    </citation>
    <scope>NUCLEOTIDE SEQUENCE [LARGE SCALE GENOMIC DNA]</scope>
    <source>
        <strain evidence="2 3">HB13667</strain>
    </source>
</reference>
<keyword evidence="1" id="KW-0175">Coiled coil</keyword>
<evidence type="ECO:0000313" key="2">
    <source>
        <dbReference type="EMBL" id="KPM58089.1"/>
    </source>
</evidence>
<dbReference type="EMBL" id="LKKS01000143">
    <property type="protein sequence ID" value="KPM58089.1"/>
    <property type="molecule type" value="Genomic_DNA"/>
</dbReference>
<accession>A0A0P7CBA4</accession>
<proteinExistence type="predicted"/>
<evidence type="ECO:0000313" key="3">
    <source>
        <dbReference type="Proteomes" id="UP000050437"/>
    </source>
</evidence>
<evidence type="ECO:0000256" key="1">
    <source>
        <dbReference type="SAM" id="Coils"/>
    </source>
</evidence>
<sequence>MSIAKVQERLELIDRMRKGGESLDPVFSERDVRSILAEIDQLKDENERFRRYSEQLQADKKVLAETRVLYTWLRKKCDEPSNDVVAVYMNIGHDWAKVTDLDRDLRTMIEREEP</sequence>